<dbReference type="RefSeq" id="WP_197745012.1">
    <property type="nucleotide sequence ID" value="NZ_LR778175.1"/>
</dbReference>
<dbReference type="GO" id="GO:0042026">
    <property type="term" value="P:protein refolding"/>
    <property type="evidence" value="ECO:0007669"/>
    <property type="project" value="TreeGrafter"/>
</dbReference>
<dbReference type="GO" id="GO:0051082">
    <property type="term" value="F:unfolded protein binding"/>
    <property type="evidence" value="ECO:0007669"/>
    <property type="project" value="UniProtKB-UniRule"/>
</dbReference>
<feature type="disulfide bond" description="Redox-active" evidence="6">
    <location>
        <begin position="226"/>
        <end position="228"/>
    </location>
</feature>
<evidence type="ECO:0000256" key="6">
    <source>
        <dbReference type="HAMAP-Rule" id="MF_00117"/>
    </source>
</evidence>
<reference evidence="7 8" key="1">
    <citation type="submission" date="2020-03" db="EMBL/GenBank/DDBJ databases">
        <authorList>
            <person name="Picone N."/>
        </authorList>
    </citation>
    <scope>NUCLEOTIDE SEQUENCE [LARGE SCALE GENOMIC DNA]</scope>
    <source>
        <strain evidence="7">NSCAC1</strain>
    </source>
</reference>
<dbReference type="InterPro" id="IPR016153">
    <property type="entry name" value="Heat_shock_Hsp33_N"/>
</dbReference>
<sequence length="290" mass="32934">MTDQDLLYRFLFEEAEIRGEWVQLNTSWQTILSYNAYPPAIQTQLGQLLAAGVLLSATLKFKGTLIIQVQSAGPIKALVAQVSHQRAIRGLARWEGEISPQESFSELYHSGQLTLTLQREGASPYQGTVPLEGESLAEALQSYFIRSEQLQTRIWLESNGKKAAGFFLQELPSQQDHEVNWKSITLLANTITSEELLNLPCTELLYRLFHEEQVRLFDPEPVFFRCSCSKERIERTLVTLGEKEVRLALAEQEKIEVTCEFCNRQYSFDSVDITQLFSSGIKTPTSSTHH</sequence>
<dbReference type="Proteomes" id="UP000516072">
    <property type="component" value="Chromosome"/>
</dbReference>
<accession>A0A7G1Q8S5</accession>
<dbReference type="SUPFAM" id="SSF118352">
    <property type="entry name" value="HSP33 redox switch-like"/>
    <property type="match status" value="1"/>
</dbReference>
<evidence type="ECO:0000256" key="1">
    <source>
        <dbReference type="ARBA" id="ARBA00022490"/>
    </source>
</evidence>
<organism evidence="7 8">
    <name type="scientific">Candidatus Nitrosacidococcus tergens</name>
    <dbReference type="NCBI Taxonomy" id="553981"/>
    <lineage>
        <taxon>Bacteria</taxon>
        <taxon>Pseudomonadati</taxon>
        <taxon>Pseudomonadota</taxon>
        <taxon>Gammaproteobacteria</taxon>
        <taxon>Chromatiales</taxon>
        <taxon>Chromatiaceae</taxon>
        <taxon>Candidatus Nitrosacidococcus</taxon>
    </lineage>
</organism>
<gene>
    <name evidence="6 7" type="primary">hslO</name>
    <name evidence="7" type="ORF">NSCAC_0683</name>
</gene>
<dbReference type="GO" id="GO:0005737">
    <property type="term" value="C:cytoplasm"/>
    <property type="evidence" value="ECO:0007669"/>
    <property type="project" value="UniProtKB-SubCell"/>
</dbReference>
<comment type="function">
    <text evidence="6">Redox regulated molecular chaperone. Protects both thermally unfolding and oxidatively damaged proteins from irreversible aggregation. Plays an important role in the bacterial defense system toward oxidative stress.</text>
</comment>
<dbReference type="InterPro" id="IPR016154">
    <property type="entry name" value="Heat_shock_Hsp33_C"/>
</dbReference>
<evidence type="ECO:0000313" key="7">
    <source>
        <dbReference type="EMBL" id="CAB1275473.1"/>
    </source>
</evidence>
<dbReference type="Gene3D" id="3.55.30.10">
    <property type="entry name" value="Hsp33 domain"/>
    <property type="match status" value="1"/>
</dbReference>
<evidence type="ECO:0000256" key="5">
    <source>
        <dbReference type="ARBA" id="ARBA00023284"/>
    </source>
</evidence>
<evidence type="ECO:0000256" key="2">
    <source>
        <dbReference type="ARBA" id="ARBA00022833"/>
    </source>
</evidence>
<dbReference type="InterPro" id="IPR023212">
    <property type="entry name" value="Hsp33_helix_hairpin_bin_dom_sf"/>
</dbReference>
<comment type="subcellular location">
    <subcellularLocation>
        <location evidence="6">Cytoplasm</location>
    </subcellularLocation>
</comment>
<keyword evidence="2 6" id="KW-0862">Zinc</keyword>
<dbReference type="AlphaFoldDB" id="A0A7G1Q8S5"/>
<dbReference type="HAMAP" id="MF_00117">
    <property type="entry name" value="HslO"/>
    <property type="match status" value="1"/>
</dbReference>
<dbReference type="PIRSF" id="PIRSF005261">
    <property type="entry name" value="Heat_shock_Hsp33"/>
    <property type="match status" value="1"/>
</dbReference>
<keyword evidence="3 6" id="KW-1015">Disulfide bond</keyword>
<proteinExistence type="inferred from homology"/>
<comment type="PTM">
    <text evidence="6">Under oxidizing conditions two disulfide bonds are formed involving the reactive cysteines. Under reducing conditions zinc is bound to the reactive cysteines and the protein is inactive.</text>
</comment>
<name>A0A7G1Q8S5_9GAMM</name>
<dbReference type="PANTHER" id="PTHR30111">
    <property type="entry name" value="33 KDA CHAPERONIN"/>
    <property type="match status" value="1"/>
</dbReference>
<evidence type="ECO:0000313" key="8">
    <source>
        <dbReference type="Proteomes" id="UP000516072"/>
    </source>
</evidence>
<dbReference type="NCBIfam" id="NF001033">
    <property type="entry name" value="PRK00114.1"/>
    <property type="match status" value="1"/>
</dbReference>
<evidence type="ECO:0000256" key="4">
    <source>
        <dbReference type="ARBA" id="ARBA00023186"/>
    </source>
</evidence>
<dbReference type="KEGG" id="ntg:NSCAC_0683"/>
<dbReference type="EMBL" id="LR778175">
    <property type="protein sequence ID" value="CAB1275473.1"/>
    <property type="molecule type" value="Genomic_DNA"/>
</dbReference>
<dbReference type="GO" id="GO:0044183">
    <property type="term" value="F:protein folding chaperone"/>
    <property type="evidence" value="ECO:0007669"/>
    <property type="project" value="TreeGrafter"/>
</dbReference>
<feature type="disulfide bond" description="Redox-active" evidence="6">
    <location>
        <begin position="259"/>
        <end position="262"/>
    </location>
</feature>
<dbReference type="Gene3D" id="3.90.1280.10">
    <property type="entry name" value="HSP33 redox switch-like"/>
    <property type="match status" value="1"/>
</dbReference>
<evidence type="ECO:0000256" key="3">
    <source>
        <dbReference type="ARBA" id="ARBA00023157"/>
    </source>
</evidence>
<dbReference type="CDD" id="cd00498">
    <property type="entry name" value="Hsp33"/>
    <property type="match status" value="1"/>
</dbReference>
<keyword evidence="8" id="KW-1185">Reference proteome</keyword>
<dbReference type="Gene3D" id="1.10.287.480">
    <property type="entry name" value="helix hairpin bin"/>
    <property type="match status" value="1"/>
</dbReference>
<dbReference type="InterPro" id="IPR000397">
    <property type="entry name" value="Heat_shock_Hsp33"/>
</dbReference>
<comment type="similarity">
    <text evidence="6">Belongs to the HSP33 family.</text>
</comment>
<dbReference type="Pfam" id="PF01430">
    <property type="entry name" value="HSP33"/>
    <property type="match status" value="1"/>
</dbReference>
<keyword evidence="1 6" id="KW-0963">Cytoplasm</keyword>
<protein>
    <recommendedName>
        <fullName evidence="6">33 kDa chaperonin</fullName>
    </recommendedName>
    <alternativeName>
        <fullName evidence="6">Heat shock protein 33 homolog</fullName>
        <shortName evidence="6">HSP33</shortName>
    </alternativeName>
</protein>
<dbReference type="PANTHER" id="PTHR30111:SF1">
    <property type="entry name" value="33 KDA CHAPERONIN"/>
    <property type="match status" value="1"/>
</dbReference>
<keyword evidence="5 6" id="KW-0676">Redox-active center</keyword>
<dbReference type="SUPFAM" id="SSF64397">
    <property type="entry name" value="Hsp33 domain"/>
    <property type="match status" value="1"/>
</dbReference>
<keyword evidence="4 6" id="KW-0143">Chaperone</keyword>